<evidence type="ECO:0000313" key="2">
    <source>
        <dbReference type="Proteomes" id="UP000757232"/>
    </source>
</evidence>
<dbReference type="Proteomes" id="UP000757232">
    <property type="component" value="Unassembled WGS sequence"/>
</dbReference>
<dbReference type="AlphaFoldDB" id="A0A9Q5NEZ8"/>
<name>A0A9Q5NEZ8_SANBA</name>
<reference evidence="1" key="1">
    <citation type="submission" date="2016-06" db="EMBL/GenBank/DDBJ databases">
        <title>Draft Genome sequence of the fungus Inonotus baumii.</title>
        <authorList>
            <person name="Zhu H."/>
            <person name="Lin W."/>
        </authorList>
    </citation>
    <scope>NUCLEOTIDE SEQUENCE</scope>
    <source>
        <strain evidence="1">821</strain>
    </source>
</reference>
<comment type="caution">
    <text evidence="1">The sequence shown here is derived from an EMBL/GenBank/DDBJ whole genome shotgun (WGS) entry which is preliminary data.</text>
</comment>
<organism evidence="1 2">
    <name type="scientific">Sanghuangporus baumii</name>
    <name type="common">Phellinus baumii</name>
    <dbReference type="NCBI Taxonomy" id="108892"/>
    <lineage>
        <taxon>Eukaryota</taxon>
        <taxon>Fungi</taxon>
        <taxon>Dikarya</taxon>
        <taxon>Basidiomycota</taxon>
        <taxon>Agaricomycotina</taxon>
        <taxon>Agaricomycetes</taxon>
        <taxon>Hymenochaetales</taxon>
        <taxon>Hymenochaetaceae</taxon>
        <taxon>Sanghuangporus</taxon>
    </lineage>
</organism>
<keyword evidence="2" id="KW-1185">Reference proteome</keyword>
<sequence>MDLASISLFANCSSQYGEEDAIAGIVSLDVALRLGNGLMSEVNGIPAIDASTLAQRVPRLSKHLALSWKFS</sequence>
<proteinExistence type="predicted"/>
<accession>A0A9Q5NEZ8</accession>
<dbReference type="EMBL" id="LNZH02000073">
    <property type="protein sequence ID" value="OCB91669.1"/>
    <property type="molecule type" value="Genomic_DNA"/>
</dbReference>
<gene>
    <name evidence="1" type="ORF">A7U60_g1066</name>
</gene>
<protein>
    <submittedName>
        <fullName evidence="1">Uncharacterized protein</fullName>
    </submittedName>
</protein>
<evidence type="ECO:0000313" key="1">
    <source>
        <dbReference type="EMBL" id="OCB91669.1"/>
    </source>
</evidence>